<dbReference type="Proteomes" id="UP000067626">
    <property type="component" value="Chromosome"/>
</dbReference>
<evidence type="ECO:0000256" key="1">
    <source>
        <dbReference type="SAM" id="MobiDB-lite"/>
    </source>
</evidence>
<evidence type="ECO:0000313" key="2">
    <source>
        <dbReference type="EMBL" id="AKT41328.1"/>
    </source>
</evidence>
<dbReference type="KEGG" id="ccro:CMC5_055260"/>
<protein>
    <submittedName>
        <fullName evidence="2">Uncharacterized protein</fullName>
    </submittedName>
</protein>
<name>A0A0K1EL20_CHOCO</name>
<organism evidence="2 3">
    <name type="scientific">Chondromyces crocatus</name>
    <dbReference type="NCBI Taxonomy" id="52"/>
    <lineage>
        <taxon>Bacteria</taxon>
        <taxon>Pseudomonadati</taxon>
        <taxon>Myxococcota</taxon>
        <taxon>Polyangia</taxon>
        <taxon>Polyangiales</taxon>
        <taxon>Polyangiaceae</taxon>
        <taxon>Chondromyces</taxon>
    </lineage>
</organism>
<feature type="compositionally biased region" description="Basic and acidic residues" evidence="1">
    <location>
        <begin position="188"/>
        <end position="211"/>
    </location>
</feature>
<gene>
    <name evidence="2" type="ORF">CMC5_055260</name>
</gene>
<sequence>MQCPIDYPASDAQSNKIVPRSITLFLDLRMQPLQFRISNGGFSRDLAALAPRGRVFRGLRTQARAFPLPRLTCLALRRGACANQEEDSGAFTVPAPCRLSRPQSAGGESRTDVNGTELYRPDWTAPAGLAPLRRECRPRAPNASCVEFPTRVVRSTGAKGPRTRRRRTIGAASLPSFVPSVDCRAVRQRDREQNTWHAPRHDGQHLDDHPRRDARRIMNRAGRESMWLTERRHA</sequence>
<keyword evidence="3" id="KW-1185">Reference proteome</keyword>
<dbReference type="EMBL" id="CP012159">
    <property type="protein sequence ID" value="AKT41328.1"/>
    <property type="molecule type" value="Genomic_DNA"/>
</dbReference>
<evidence type="ECO:0000313" key="3">
    <source>
        <dbReference type="Proteomes" id="UP000067626"/>
    </source>
</evidence>
<accession>A0A0K1EL20</accession>
<dbReference type="PATRIC" id="fig|52.7.peg.6086"/>
<proteinExistence type="predicted"/>
<dbReference type="AlphaFoldDB" id="A0A0K1EL20"/>
<feature type="region of interest" description="Disordered" evidence="1">
    <location>
        <begin position="188"/>
        <end position="212"/>
    </location>
</feature>
<reference evidence="2 3" key="1">
    <citation type="submission" date="2015-07" db="EMBL/GenBank/DDBJ databases">
        <title>Genome analysis of myxobacterium Chondromyces crocatus Cm c5 reveals a high potential for natural compound synthesis and the genetic basis for the loss of fruiting body formation.</title>
        <authorList>
            <person name="Zaburannyi N."/>
            <person name="Bunk B."/>
            <person name="Maier J."/>
            <person name="Overmann J."/>
            <person name="Mueller R."/>
        </authorList>
    </citation>
    <scope>NUCLEOTIDE SEQUENCE [LARGE SCALE GENOMIC DNA]</scope>
    <source>
        <strain evidence="2 3">Cm c5</strain>
    </source>
</reference>